<keyword evidence="5" id="KW-1185">Reference proteome</keyword>
<sequence length="221" mass="23593">MSNCPSCGAALPVRSGVLPYTTCAYCRSLLLRDGLEVQDVGKIAVLPPDVSPIQLGTGLQVEGLALTVVGRVRWGWADGSWNEWLLDGGDGTERWLGEAMGAFMLTAARADLLEQPMIADFAAGGQIAVGARLAVEGVTLLTIDCKEAECLGSEGDLPFPTLPGRTMTSIDFRGPNREAVSLQRDARGASVWLGYYSDLASLAPSNLRAIDGWIIPRELMR</sequence>
<reference evidence="3 4" key="1">
    <citation type="submission" date="2014-03" db="EMBL/GenBank/DDBJ databases">
        <title>Whole genome sequence of Novosphingobium resinovorum KF1.</title>
        <authorList>
            <person name="Gan H.M."/>
            <person name="Gan H.Y."/>
            <person name="Chew T.H."/>
            <person name="Savka M.A."/>
        </authorList>
    </citation>
    <scope>NUCLEOTIDE SEQUENCE [LARGE SCALE GENOMIC DNA]</scope>
    <source>
        <strain evidence="3 4">KF1</strain>
    </source>
</reference>
<dbReference type="eggNOG" id="COG1379">
    <property type="taxonomic scope" value="Bacteria"/>
</dbReference>
<evidence type="ECO:0000313" key="4">
    <source>
        <dbReference type="Proteomes" id="UP000024329"/>
    </source>
</evidence>
<evidence type="ECO:0000259" key="1">
    <source>
        <dbReference type="Pfam" id="PF13785"/>
    </source>
</evidence>
<gene>
    <name evidence="2" type="ORF">BES08_19240</name>
    <name evidence="3" type="ORF">BV97_01697</name>
</gene>
<accession>A0A031K164</accession>
<dbReference type="EMBL" id="CP017076">
    <property type="protein sequence ID" value="AOR79034.1"/>
    <property type="molecule type" value="Genomic_DNA"/>
</dbReference>
<keyword evidence="3" id="KW-0812">Transmembrane</keyword>
<dbReference type="AlphaFoldDB" id="A0A031K164"/>
<protein>
    <submittedName>
        <fullName evidence="3">Transmembrane protein</fullName>
    </submittedName>
</protein>
<dbReference type="OrthoDB" id="228033at2"/>
<dbReference type="InterPro" id="IPR025235">
    <property type="entry name" value="DUF4178"/>
</dbReference>
<evidence type="ECO:0000313" key="3">
    <source>
        <dbReference type="EMBL" id="EZP82773.1"/>
    </source>
</evidence>
<keyword evidence="3" id="KW-0472">Membrane</keyword>
<keyword evidence="2" id="KW-0614">Plasmid</keyword>
<dbReference type="KEGG" id="nre:BES08_19240"/>
<reference evidence="5" key="3">
    <citation type="journal article" date="2017" name="J. Biotechnol.">
        <title>Complete genome sequence of Novosphingobium resinovorum SA1, a versatile xenobiotic-degrading bacterium capable of utilizing sulfanilic acid.</title>
        <authorList>
            <person name="Hegedus B."/>
            <person name="Kos P.B."/>
            <person name="Balint B."/>
            <person name="Maroti G."/>
            <person name="Gan H.M."/>
            <person name="Perei K."/>
            <person name="Rakhely G."/>
        </authorList>
    </citation>
    <scope>NUCLEOTIDE SEQUENCE [LARGE SCALE GENOMIC DNA]</scope>
    <source>
        <strain evidence="5">SA1</strain>
    </source>
</reference>
<reference evidence="2" key="2">
    <citation type="submission" date="2016-08" db="EMBL/GenBank/DDBJ databases">
        <authorList>
            <person name="Seilhamer J.J."/>
        </authorList>
    </citation>
    <scope>NUCLEOTIDE SEQUENCE [LARGE SCALE GENOMIC DNA]</scope>
    <source>
        <strain evidence="2">SA1</strain>
        <plasmid evidence="2">pSA1</plasmid>
    </source>
</reference>
<geneLocation type="plasmid" evidence="2 5">
    <name>pSA1</name>
</geneLocation>
<dbReference type="Pfam" id="PF13785">
    <property type="entry name" value="DUF4178"/>
    <property type="match status" value="1"/>
</dbReference>
<name>A0A031K164_9SPHN</name>
<organism evidence="3 4">
    <name type="scientific">Novosphingobium resinovorum</name>
    <dbReference type="NCBI Taxonomy" id="158500"/>
    <lineage>
        <taxon>Bacteria</taxon>
        <taxon>Pseudomonadati</taxon>
        <taxon>Pseudomonadota</taxon>
        <taxon>Alphaproteobacteria</taxon>
        <taxon>Sphingomonadales</taxon>
        <taxon>Sphingomonadaceae</taxon>
        <taxon>Novosphingobium</taxon>
    </lineage>
</organism>
<proteinExistence type="predicted"/>
<dbReference type="Proteomes" id="UP000024329">
    <property type="component" value="Unassembled WGS sequence"/>
</dbReference>
<evidence type="ECO:0000313" key="2">
    <source>
        <dbReference type="EMBL" id="AOR79034.1"/>
    </source>
</evidence>
<dbReference type="Proteomes" id="UP000094626">
    <property type="component" value="Plasmid pSA1"/>
</dbReference>
<dbReference type="PATRIC" id="fig|158500.4.peg.1739"/>
<dbReference type="RefSeq" id="WP_036525039.1">
    <property type="nucleotide sequence ID" value="NZ_CP017076.1"/>
</dbReference>
<feature type="domain" description="DUF4178" evidence="1">
    <location>
        <begin position="54"/>
        <end position="194"/>
    </location>
</feature>
<evidence type="ECO:0000313" key="5">
    <source>
        <dbReference type="Proteomes" id="UP000094626"/>
    </source>
</evidence>
<dbReference type="EMBL" id="JFYZ01000005">
    <property type="protein sequence ID" value="EZP82773.1"/>
    <property type="molecule type" value="Genomic_DNA"/>
</dbReference>